<dbReference type="EMBL" id="MK922465">
    <property type="protein sequence ID" value="QDP16930.1"/>
    <property type="molecule type" value="Genomic_DNA"/>
</dbReference>
<sequence>MLLYYLSFTGIQFCPTLQCLKLSEMCYIQVSTEGPRYTFLASFPLKQYL</sequence>
<organism evidence="1">
    <name type="scientific">Turnera subulata</name>
    <dbReference type="NCBI Taxonomy" id="218843"/>
    <lineage>
        <taxon>Eukaryota</taxon>
        <taxon>Viridiplantae</taxon>
        <taxon>Streptophyta</taxon>
        <taxon>Embryophyta</taxon>
        <taxon>Tracheophyta</taxon>
        <taxon>Spermatophyta</taxon>
        <taxon>Magnoliopsida</taxon>
        <taxon>eudicotyledons</taxon>
        <taxon>Gunneridae</taxon>
        <taxon>Pentapetalae</taxon>
        <taxon>rosids</taxon>
        <taxon>fabids</taxon>
        <taxon>Malpighiales</taxon>
        <taxon>Passifloraceae</taxon>
        <taxon>Turnera</taxon>
    </lineage>
</organism>
<accession>A0A516IJK0</accession>
<protein>
    <submittedName>
        <fullName evidence="1">Uncharacterized protein</fullName>
    </submittedName>
</protein>
<name>A0A516IJK0_9ROSI</name>
<dbReference type="AlphaFoldDB" id="A0A516IJK0"/>
<proteinExistence type="predicted"/>
<reference evidence="1" key="1">
    <citation type="journal article" date="2019" name="New Phytol.">
        <title>The long and short of the S-locus in Turnera (Passifloraceae).</title>
        <authorList>
            <person name="Shore J.S."/>
            <person name="Hamam H.J."/>
            <person name="Chafe P.D.J."/>
            <person name="Labonne J.D.J."/>
            <person name="Henning P.M."/>
            <person name="McCubbin A.G."/>
        </authorList>
    </citation>
    <scope>NUCLEOTIDE SEQUENCE</scope>
</reference>
<evidence type="ECO:0000313" key="1">
    <source>
        <dbReference type="EMBL" id="QDP16930.1"/>
    </source>
</evidence>